<dbReference type="PROSITE" id="PS00211">
    <property type="entry name" value="ABC_TRANSPORTER_1"/>
    <property type="match status" value="1"/>
</dbReference>
<keyword evidence="3" id="KW-0547">Nucleotide-binding</keyword>
<dbReference type="SUPFAM" id="SSF52540">
    <property type="entry name" value="P-loop containing nucleoside triphosphate hydrolases"/>
    <property type="match status" value="1"/>
</dbReference>
<evidence type="ECO:0000313" key="8">
    <source>
        <dbReference type="Proteomes" id="UP000612362"/>
    </source>
</evidence>
<reference evidence="7" key="1">
    <citation type="submission" date="2020-10" db="EMBL/GenBank/DDBJ databases">
        <title>Taxonomic study of unclassified bacteria belonging to the class Ktedonobacteria.</title>
        <authorList>
            <person name="Yabe S."/>
            <person name="Wang C.M."/>
            <person name="Zheng Y."/>
            <person name="Sakai Y."/>
            <person name="Cavaletti L."/>
            <person name="Monciardini P."/>
            <person name="Donadio S."/>
        </authorList>
    </citation>
    <scope>NUCLEOTIDE SEQUENCE</scope>
    <source>
        <strain evidence="7">SOSP1-1</strain>
    </source>
</reference>
<proteinExistence type="inferred from homology"/>
<evidence type="ECO:0000259" key="6">
    <source>
        <dbReference type="PROSITE" id="PS50893"/>
    </source>
</evidence>
<comment type="caution">
    <text evidence="7">The sequence shown here is derived from an EMBL/GenBank/DDBJ whole genome shotgun (WGS) entry which is preliminary data.</text>
</comment>
<dbReference type="Gene3D" id="3.40.50.300">
    <property type="entry name" value="P-loop containing nucleotide triphosphate hydrolases"/>
    <property type="match status" value="1"/>
</dbReference>
<dbReference type="Pfam" id="PF00005">
    <property type="entry name" value="ABC_tran"/>
    <property type="match status" value="1"/>
</dbReference>
<dbReference type="AlphaFoldDB" id="A0A8J3HTX0"/>
<dbReference type="GO" id="GO:0016887">
    <property type="term" value="F:ATP hydrolysis activity"/>
    <property type="evidence" value="ECO:0007669"/>
    <property type="project" value="InterPro"/>
</dbReference>
<dbReference type="Proteomes" id="UP000612362">
    <property type="component" value="Unassembled WGS sequence"/>
</dbReference>
<evidence type="ECO:0000256" key="3">
    <source>
        <dbReference type="ARBA" id="ARBA00022741"/>
    </source>
</evidence>
<evidence type="ECO:0000313" key="7">
    <source>
        <dbReference type="EMBL" id="GHO43922.1"/>
    </source>
</evidence>
<dbReference type="InterPro" id="IPR003439">
    <property type="entry name" value="ABC_transporter-like_ATP-bd"/>
</dbReference>
<dbReference type="InterPro" id="IPR017871">
    <property type="entry name" value="ABC_transporter-like_CS"/>
</dbReference>
<dbReference type="PROSITE" id="PS50893">
    <property type="entry name" value="ABC_TRANSPORTER_2"/>
    <property type="match status" value="1"/>
</dbReference>
<accession>A0A8J3HTX0</accession>
<dbReference type="GO" id="GO:0005524">
    <property type="term" value="F:ATP binding"/>
    <property type="evidence" value="ECO:0007669"/>
    <property type="project" value="UniProtKB-KW"/>
</dbReference>
<dbReference type="InterPro" id="IPR027417">
    <property type="entry name" value="P-loop_NTPase"/>
</dbReference>
<dbReference type="PANTHER" id="PTHR43335">
    <property type="entry name" value="ABC TRANSPORTER, ATP-BINDING PROTEIN"/>
    <property type="match status" value="1"/>
</dbReference>
<feature type="compositionally biased region" description="Polar residues" evidence="5">
    <location>
        <begin position="328"/>
        <end position="349"/>
    </location>
</feature>
<keyword evidence="2" id="KW-0813">Transport</keyword>
<evidence type="ECO:0000256" key="5">
    <source>
        <dbReference type="SAM" id="MobiDB-lite"/>
    </source>
</evidence>
<protein>
    <submittedName>
        <fullName evidence="7">ABC transporter ATP-binding protein</fullName>
    </submittedName>
</protein>
<dbReference type="EMBL" id="BNJF01000001">
    <property type="protein sequence ID" value="GHO43922.1"/>
    <property type="molecule type" value="Genomic_DNA"/>
</dbReference>
<dbReference type="SMART" id="SM00382">
    <property type="entry name" value="AAA"/>
    <property type="match status" value="1"/>
</dbReference>
<dbReference type="PANTHER" id="PTHR43335:SF4">
    <property type="entry name" value="ABC TRANSPORTER, ATP-BINDING PROTEIN"/>
    <property type="match status" value="1"/>
</dbReference>
<dbReference type="RefSeq" id="WP_220193366.1">
    <property type="nucleotide sequence ID" value="NZ_BNJF01000001.1"/>
</dbReference>
<evidence type="ECO:0000256" key="2">
    <source>
        <dbReference type="ARBA" id="ARBA00022448"/>
    </source>
</evidence>
<evidence type="ECO:0000256" key="4">
    <source>
        <dbReference type="ARBA" id="ARBA00022840"/>
    </source>
</evidence>
<keyword evidence="8" id="KW-1185">Reference proteome</keyword>
<dbReference type="InterPro" id="IPR003593">
    <property type="entry name" value="AAA+_ATPase"/>
</dbReference>
<comment type="similarity">
    <text evidence="1">Belongs to the ABC transporter superfamily.</text>
</comment>
<name>A0A8J3HTX0_9CHLR</name>
<sequence length="349" mass="38307">MQQEAILRTEHLTKRFGTRTAVDDLALEVFRGDVFGLLGPNGSGKTTTIRMVLGLLQPNHGSITLLDQRSSDKHGYLQALRRTGSIVEQPTFYPFLSGRENLRGMATFAGLANNRMTHARIDEVLEQVGLAERANDSYRKYSLGMKQRLGIAAALLSQPELIILDEPTNGLDPAGVVEIRKFIGQLAQQGITVIVSSHILYEIQQVCSRVAIIKFGKLLVQGSVNELLSDREGILLSFKYPDQAHKAEQVLREVQAQTPWLKSAGCIQAEPGSWAPVGSTLLQVEAPIDYAMEINALLGEKGIYAAEIRRQEASLEKFFLELTEGQAPDSTQSSAHIQQLSTTGQGRNA</sequence>
<feature type="domain" description="ABC transporter" evidence="6">
    <location>
        <begin position="7"/>
        <end position="240"/>
    </location>
</feature>
<keyword evidence="4 7" id="KW-0067">ATP-binding</keyword>
<feature type="region of interest" description="Disordered" evidence="5">
    <location>
        <begin position="326"/>
        <end position="349"/>
    </location>
</feature>
<evidence type="ECO:0000256" key="1">
    <source>
        <dbReference type="ARBA" id="ARBA00005417"/>
    </source>
</evidence>
<gene>
    <name evidence="7" type="ORF">KSX_20850</name>
</gene>
<organism evidence="7 8">
    <name type="scientific">Ktedonospora formicarum</name>
    <dbReference type="NCBI Taxonomy" id="2778364"/>
    <lineage>
        <taxon>Bacteria</taxon>
        <taxon>Bacillati</taxon>
        <taxon>Chloroflexota</taxon>
        <taxon>Ktedonobacteria</taxon>
        <taxon>Ktedonobacterales</taxon>
        <taxon>Ktedonobacteraceae</taxon>
        <taxon>Ktedonospora</taxon>
    </lineage>
</organism>